<dbReference type="InterPro" id="IPR001387">
    <property type="entry name" value="Cro/C1-type_HTH"/>
</dbReference>
<organism evidence="2 3">
    <name type="scientific">Bradyrhizobium vignae</name>
    <dbReference type="NCBI Taxonomy" id="1549949"/>
    <lineage>
        <taxon>Bacteria</taxon>
        <taxon>Pseudomonadati</taxon>
        <taxon>Pseudomonadota</taxon>
        <taxon>Alphaproteobacteria</taxon>
        <taxon>Hyphomicrobiales</taxon>
        <taxon>Nitrobacteraceae</taxon>
        <taxon>Bradyrhizobium</taxon>
    </lineage>
</organism>
<accession>A0A2U3PUN6</accession>
<dbReference type="Gene3D" id="1.10.260.40">
    <property type="entry name" value="lambda repressor-like DNA-binding domains"/>
    <property type="match status" value="1"/>
</dbReference>
<dbReference type="KEGG" id="bvz:BRAD3257_1746"/>
<dbReference type="InterPro" id="IPR010982">
    <property type="entry name" value="Lambda_DNA-bd_dom_sf"/>
</dbReference>
<sequence>MPKGEIRDLLSPAMLKEARRLAGIDQGELARLVGLSRKTIVVVERELSTKVDPRRRAVLERIRSLFEKRFHLQFDTDKQTVIITKSGRRTKSDGSPSTST</sequence>
<dbReference type="Proteomes" id="UP000246085">
    <property type="component" value="Chromosome BRAD3257"/>
</dbReference>
<protein>
    <recommendedName>
        <fullName evidence="1">HTH cro/C1-type domain-containing protein</fullName>
    </recommendedName>
</protein>
<dbReference type="GO" id="GO:0003677">
    <property type="term" value="F:DNA binding"/>
    <property type="evidence" value="ECO:0007669"/>
    <property type="project" value="InterPro"/>
</dbReference>
<dbReference type="AlphaFoldDB" id="A0A2U3PUN6"/>
<feature type="domain" description="HTH cro/C1-type" evidence="1">
    <location>
        <begin position="15"/>
        <end position="40"/>
    </location>
</feature>
<gene>
    <name evidence="2" type="ORF">BRAD3257_1746</name>
</gene>
<evidence type="ECO:0000259" key="1">
    <source>
        <dbReference type="PROSITE" id="PS50943"/>
    </source>
</evidence>
<name>A0A2U3PUN6_9BRAD</name>
<dbReference type="EMBL" id="LS398110">
    <property type="protein sequence ID" value="SPP92863.1"/>
    <property type="molecule type" value="Genomic_DNA"/>
</dbReference>
<dbReference type="CDD" id="cd00093">
    <property type="entry name" value="HTH_XRE"/>
    <property type="match status" value="1"/>
</dbReference>
<evidence type="ECO:0000313" key="2">
    <source>
        <dbReference type="EMBL" id="SPP92863.1"/>
    </source>
</evidence>
<dbReference type="PROSITE" id="PS50943">
    <property type="entry name" value="HTH_CROC1"/>
    <property type="match status" value="1"/>
</dbReference>
<dbReference type="SUPFAM" id="SSF47413">
    <property type="entry name" value="lambda repressor-like DNA-binding domains"/>
    <property type="match status" value="1"/>
</dbReference>
<reference evidence="2 3" key="1">
    <citation type="submission" date="2018-03" db="EMBL/GenBank/DDBJ databases">
        <authorList>
            <person name="Gully D."/>
        </authorList>
    </citation>
    <scope>NUCLEOTIDE SEQUENCE [LARGE SCALE GENOMIC DNA]</scope>
    <source>
        <strain evidence="2">ORS3257</strain>
    </source>
</reference>
<evidence type="ECO:0000313" key="3">
    <source>
        <dbReference type="Proteomes" id="UP000246085"/>
    </source>
</evidence>
<proteinExistence type="predicted"/>
<dbReference type="RefSeq" id="WP_197711529.1">
    <property type="nucleotide sequence ID" value="NZ_LS398110.1"/>
</dbReference>